<dbReference type="PANTHER" id="PTHR11439:SF521">
    <property type="entry name" value="RNA-DIRECTED DNA POLYMERASE"/>
    <property type="match status" value="1"/>
</dbReference>
<comment type="caution">
    <text evidence="2">The sequence shown here is derived from an EMBL/GenBank/DDBJ whole genome shotgun (WGS) entry which is preliminary data.</text>
</comment>
<sequence length="428" mass="49587">MKVDGKIDKFKARLVIQGFRQKEGIDYFDTYAPVARITTIRLLLDLVAIQNLVIHQMDVKTTFLNGDLDVEVYMKQPEGFVMPCNEHKVCKLVKPLYGLKQAPKQWHQKFNEVVLSNGFHLNQSDKCVYRNFNNSDKGVIICLYVDDMLIFGTDQNQVDKTKKFLSSRFSMKDMGEADVILGTKIKRENKGIVITQSHYIEKILKKFNREDCSLVNTLMDPIEKLKPNTGKPVDQLEYSRAIGCLMYVMTSTRPDIVYVIGRLSMFTSNPSRQHWKVITRVFKYLRGTKDYGLSYVGYPSVLEGSRMARNLIHEIQIWPKPITPISIRCDSAPTTARTYRQIYNGKSRHLGIRHSMVKELIRNGVISIEFVQTQQNLADHFTKGLARDLLNSMWKAHSWRLEHKFYLPEKVLPLQEAWTWLPICSLID</sequence>
<proteinExistence type="predicted"/>
<dbReference type="CDD" id="cd09272">
    <property type="entry name" value="RNase_HI_RT_Ty1"/>
    <property type="match status" value="1"/>
</dbReference>
<protein>
    <submittedName>
        <fullName evidence="2">Zinc finger, CCHC-type</fullName>
    </submittedName>
</protein>
<accession>A0A699KEE9</accession>
<dbReference type="AlphaFoldDB" id="A0A699KEE9"/>
<name>A0A699KEE9_TANCI</name>
<reference evidence="2" key="1">
    <citation type="journal article" date="2019" name="Sci. Rep.">
        <title>Draft genome of Tanacetum cinerariifolium, the natural source of mosquito coil.</title>
        <authorList>
            <person name="Yamashiro T."/>
            <person name="Shiraishi A."/>
            <person name="Satake H."/>
            <person name="Nakayama K."/>
        </authorList>
    </citation>
    <scope>NUCLEOTIDE SEQUENCE</scope>
</reference>
<organism evidence="2">
    <name type="scientific">Tanacetum cinerariifolium</name>
    <name type="common">Dalmatian daisy</name>
    <name type="synonym">Chrysanthemum cinerariifolium</name>
    <dbReference type="NCBI Taxonomy" id="118510"/>
    <lineage>
        <taxon>Eukaryota</taxon>
        <taxon>Viridiplantae</taxon>
        <taxon>Streptophyta</taxon>
        <taxon>Embryophyta</taxon>
        <taxon>Tracheophyta</taxon>
        <taxon>Spermatophyta</taxon>
        <taxon>Magnoliopsida</taxon>
        <taxon>eudicotyledons</taxon>
        <taxon>Gunneridae</taxon>
        <taxon>Pentapetalae</taxon>
        <taxon>asterids</taxon>
        <taxon>campanulids</taxon>
        <taxon>Asterales</taxon>
        <taxon>Asteraceae</taxon>
        <taxon>Asteroideae</taxon>
        <taxon>Anthemideae</taxon>
        <taxon>Anthemidinae</taxon>
        <taxon>Tanacetum</taxon>
    </lineage>
</organism>
<dbReference type="EMBL" id="BKCJ010511386">
    <property type="protein sequence ID" value="GFA90528.1"/>
    <property type="molecule type" value="Genomic_DNA"/>
</dbReference>
<dbReference type="InterPro" id="IPR043502">
    <property type="entry name" value="DNA/RNA_pol_sf"/>
</dbReference>
<dbReference type="PANTHER" id="PTHR11439">
    <property type="entry name" value="GAG-POL-RELATED RETROTRANSPOSON"/>
    <property type="match status" value="1"/>
</dbReference>
<evidence type="ECO:0000313" key="2">
    <source>
        <dbReference type="EMBL" id="GFA90528.1"/>
    </source>
</evidence>
<dbReference type="SUPFAM" id="SSF56672">
    <property type="entry name" value="DNA/RNA polymerases"/>
    <property type="match status" value="1"/>
</dbReference>
<feature type="domain" description="Reverse transcriptase Ty1/copia-type" evidence="1">
    <location>
        <begin position="6"/>
        <end position="217"/>
    </location>
</feature>
<evidence type="ECO:0000259" key="1">
    <source>
        <dbReference type="Pfam" id="PF07727"/>
    </source>
</evidence>
<gene>
    <name evidence="2" type="ORF">Tci_662500</name>
</gene>
<dbReference type="InterPro" id="IPR013103">
    <property type="entry name" value="RVT_2"/>
</dbReference>
<dbReference type="Pfam" id="PF07727">
    <property type="entry name" value="RVT_2"/>
    <property type="match status" value="1"/>
</dbReference>